<reference evidence="15" key="3">
    <citation type="submission" date="2025-08" db="UniProtKB">
        <authorList>
            <consortium name="Ensembl"/>
        </authorList>
    </citation>
    <scope>IDENTIFICATION</scope>
</reference>
<dbReference type="SUPFAM" id="SSF110035">
    <property type="entry name" value="GDNF receptor-like"/>
    <property type="match status" value="1"/>
</dbReference>
<dbReference type="InterPro" id="IPR003438">
    <property type="entry name" value="GDNF_rcpt"/>
</dbReference>
<evidence type="ECO:0000256" key="11">
    <source>
        <dbReference type="PIRSR" id="PIRSR038071-1"/>
    </source>
</evidence>
<dbReference type="GeneTree" id="ENSGT00940000155560"/>
<keyword evidence="7 10" id="KW-0675">Receptor</keyword>
<evidence type="ECO:0000256" key="13">
    <source>
        <dbReference type="SAM" id="MobiDB-lite"/>
    </source>
</evidence>
<keyword evidence="3 10" id="KW-1003">Cell membrane</keyword>
<keyword evidence="11" id="KW-1015">Disulfide bond</keyword>
<dbReference type="RefSeq" id="XP_007259241.2">
    <property type="nucleotide sequence ID" value="XM_007259179.4"/>
</dbReference>
<keyword evidence="5 10" id="KW-0732">Signal</keyword>
<organism evidence="15 16">
    <name type="scientific">Astyanax mexicanus</name>
    <name type="common">Blind cave fish</name>
    <name type="synonym">Astyanax fasciatus mexicanus</name>
    <dbReference type="NCBI Taxonomy" id="7994"/>
    <lineage>
        <taxon>Eukaryota</taxon>
        <taxon>Metazoa</taxon>
        <taxon>Chordata</taxon>
        <taxon>Craniata</taxon>
        <taxon>Vertebrata</taxon>
        <taxon>Euteleostomi</taxon>
        <taxon>Actinopterygii</taxon>
        <taxon>Neopterygii</taxon>
        <taxon>Teleostei</taxon>
        <taxon>Ostariophysi</taxon>
        <taxon>Characiformes</taxon>
        <taxon>Characoidei</taxon>
        <taxon>Acestrorhamphidae</taxon>
        <taxon>Acestrorhamphinae</taxon>
        <taxon>Astyanax</taxon>
    </lineage>
</organism>
<dbReference type="InterPro" id="IPR017372">
    <property type="entry name" value="Glial_neurotroph_fac_rcpt_a1/2"/>
</dbReference>
<dbReference type="InterPro" id="IPR037193">
    <property type="entry name" value="GDNF_alpha"/>
</dbReference>
<reference evidence="15" key="4">
    <citation type="submission" date="2025-09" db="UniProtKB">
        <authorList>
            <consortium name="Ensembl"/>
        </authorList>
    </citation>
    <scope>IDENTIFICATION</scope>
</reference>
<feature type="compositionally biased region" description="Polar residues" evidence="13">
    <location>
        <begin position="373"/>
        <end position="387"/>
    </location>
</feature>
<feature type="glycosylation site" description="N-linked (GlcNAc...) asparagine" evidence="12">
    <location>
        <position position="352"/>
    </location>
</feature>
<comment type="function">
    <text evidence="10">Coreceptor for GDNF, a neurotrophic factor that enhances survival and morphological differentiation of dopaminergic neurons and increases their high-affinity dopamine uptake. GDNF-binding leads to autophosphorylation and activation of the RET receptor.</text>
</comment>
<evidence type="ECO:0000256" key="4">
    <source>
        <dbReference type="ARBA" id="ARBA00022622"/>
    </source>
</evidence>
<evidence type="ECO:0000256" key="7">
    <source>
        <dbReference type="ARBA" id="ARBA00023170"/>
    </source>
</evidence>
<name>A0A3B1J4M5_ASTMX</name>
<feature type="domain" description="GDNF/GAS1" evidence="14">
    <location>
        <begin position="34"/>
        <end position="116"/>
    </location>
</feature>
<comment type="similarity">
    <text evidence="2 10">Belongs to the GDNFR family.</text>
</comment>
<evidence type="ECO:0000256" key="12">
    <source>
        <dbReference type="PIRSR" id="PIRSR038071-2"/>
    </source>
</evidence>
<evidence type="ECO:0000256" key="5">
    <source>
        <dbReference type="ARBA" id="ARBA00022729"/>
    </source>
</evidence>
<feature type="disulfide bond" evidence="11">
    <location>
        <begin position="218"/>
        <end position="226"/>
    </location>
</feature>
<dbReference type="Bgee" id="ENSAMXG00000000090">
    <property type="expression patterns" value="Expressed in brain and 4 other cell types or tissues"/>
</dbReference>
<evidence type="ECO:0000256" key="8">
    <source>
        <dbReference type="ARBA" id="ARBA00023180"/>
    </source>
</evidence>
<proteinExistence type="inferred from homology"/>
<keyword evidence="16" id="KW-1185">Reference proteome</keyword>
<feature type="disulfide bond" evidence="11">
    <location>
        <begin position="41"/>
        <end position="47"/>
    </location>
</feature>
<feature type="signal peptide" evidence="10">
    <location>
        <begin position="1"/>
        <end position="21"/>
    </location>
</feature>
<dbReference type="GeneID" id="103022011"/>
<reference evidence="16" key="1">
    <citation type="submission" date="2013-03" db="EMBL/GenBank/DDBJ databases">
        <authorList>
            <person name="Jeffery W."/>
            <person name="Warren W."/>
            <person name="Wilson R.K."/>
        </authorList>
    </citation>
    <scope>NUCLEOTIDE SEQUENCE</scope>
    <source>
        <strain evidence="16">female</strain>
    </source>
</reference>
<dbReference type="CTD" id="79377"/>
<dbReference type="InterPro" id="IPR016017">
    <property type="entry name" value="GDNF/GAS1"/>
</dbReference>
<reference evidence="16" key="2">
    <citation type="journal article" date="2014" name="Nat. Commun.">
        <title>The cavefish genome reveals candidate genes for eye loss.</title>
        <authorList>
            <person name="McGaugh S.E."/>
            <person name="Gross J.B."/>
            <person name="Aken B."/>
            <person name="Blin M."/>
            <person name="Borowsky R."/>
            <person name="Chalopin D."/>
            <person name="Hinaux H."/>
            <person name="Jeffery W.R."/>
            <person name="Keene A."/>
            <person name="Ma L."/>
            <person name="Minx P."/>
            <person name="Murphy D."/>
            <person name="O'Quin K.E."/>
            <person name="Retaux S."/>
            <person name="Rohner N."/>
            <person name="Searle S.M."/>
            <person name="Stahl B.A."/>
            <person name="Tabin C."/>
            <person name="Volff J.N."/>
            <person name="Yoshizawa M."/>
            <person name="Warren W.C."/>
        </authorList>
    </citation>
    <scope>NUCLEOTIDE SEQUENCE [LARGE SCALE GENOMIC DNA]</scope>
    <source>
        <strain evidence="16">female</strain>
    </source>
</reference>
<feature type="domain" description="GDNF/GAS1" evidence="14">
    <location>
        <begin position="248"/>
        <end position="342"/>
    </location>
</feature>
<dbReference type="Proteomes" id="UP000018467">
    <property type="component" value="Unassembled WGS sequence"/>
</dbReference>
<keyword evidence="9" id="KW-0449">Lipoprotein</keyword>
<comment type="subunit">
    <text evidence="10">Interacts with GDNF ligand and RET: forms a 2:2:2 ternary complex composed of GDNF ligand, GFRA1 and RET receptor. Interacts with SORL1, either alone or in complex with GDNF. Interaction between SORL1 and GFRA1 leads to GFRA1 internalization, but not degradation.</text>
</comment>
<keyword evidence="6 10" id="KW-0472">Membrane</keyword>
<dbReference type="PIRSF" id="PIRSF038071">
    <property type="entry name" value="GDNF_family_receptor_alpha"/>
    <property type="match status" value="1"/>
</dbReference>
<protein>
    <recommendedName>
        <fullName evidence="10">GDNF family receptor alpha-1</fullName>
        <shortName evidence="10">GDNF receptor alpha-1</shortName>
    </recommendedName>
</protein>
<feature type="disulfide bond" evidence="11">
    <location>
        <begin position="272"/>
        <end position="290"/>
    </location>
</feature>
<accession>A0A3B1J4M5</accession>
<evidence type="ECO:0000256" key="1">
    <source>
        <dbReference type="ARBA" id="ARBA00004609"/>
    </source>
</evidence>
<comment type="subcellular location">
    <subcellularLocation>
        <location evidence="1">Cell membrane</location>
        <topology evidence="1">Lipid-anchor</topology>
        <topology evidence="1">GPI-anchor</topology>
    </subcellularLocation>
</comment>
<feature type="disulfide bond" evidence="11">
    <location>
        <begin position="189"/>
        <end position="238"/>
    </location>
</feature>
<dbReference type="Gene3D" id="1.10.220.110">
    <property type="entry name" value="GDNF binding domain"/>
    <property type="match status" value="1"/>
</dbReference>
<sequence length="466" mass="51762">MLFFTFWTFFPLLDVVSFAGAQELSQSRVPRLDCVRAHEQCLAKYGCSTKYRTMRQCVAGRASNMSMLAEPEAQDECRSAIEAMKQSPLYNCKCRRGMKKEKNCLRIFWSIYQSLQGNDLLEDSPYEPVNSRLSDIFRLAPIISGEAAFSKDNNCLNAAKACNLNDTCKKYRSAYINPCTSRVSTTEVCNKRKCHKALRQFFDKVPAKHSYGMLFCSCPSSDQSACSERRRQTIVPACSYEDKDKPNCLNLQESCKTNYICRSRLADFFTNCQPEARSISGCLKESYADCLLAYSGLIGTVMTPNYLRSPSISVSPWCDCSSSGNGKPECDKFSEFFTNNRCLRNAIQAFGNGTDVGVWQPQPPIPPTAPQPNNRNSNALDDQTLSNDLDPSNDHLYSFCGSLQAQKLKANATIEVPCMDPPLADPSNFNAIAGSSTGHIHSVTVPVLLLALLSALQLLPHKALLL</sequence>
<feature type="compositionally biased region" description="Pro residues" evidence="13">
    <location>
        <begin position="361"/>
        <end position="370"/>
    </location>
</feature>
<dbReference type="GO" id="GO:0007169">
    <property type="term" value="P:cell surface receptor protein tyrosine kinase signaling pathway"/>
    <property type="evidence" value="ECO:0007669"/>
    <property type="project" value="UniProtKB-ARBA"/>
</dbReference>
<evidence type="ECO:0000256" key="9">
    <source>
        <dbReference type="ARBA" id="ARBA00023288"/>
    </source>
</evidence>
<feature type="disulfide bond" evidence="11">
    <location>
        <begin position="155"/>
        <end position="216"/>
    </location>
</feature>
<evidence type="ECO:0000259" key="14">
    <source>
        <dbReference type="SMART" id="SM00907"/>
    </source>
</evidence>
<dbReference type="KEGG" id="amex:103022011"/>
<evidence type="ECO:0000256" key="3">
    <source>
        <dbReference type="ARBA" id="ARBA00022475"/>
    </source>
</evidence>
<dbReference type="AlphaFoldDB" id="A0A3B1J4M5"/>
<feature type="disulfide bond" evidence="11">
    <location>
        <begin position="248"/>
        <end position="318"/>
    </location>
</feature>
<dbReference type="GO" id="GO:0009897">
    <property type="term" value="C:external side of plasma membrane"/>
    <property type="evidence" value="ECO:0007669"/>
    <property type="project" value="TreeGrafter"/>
</dbReference>
<dbReference type="PANTHER" id="PTHR10269:SF3">
    <property type="entry name" value="GDNF FAMILY RECEPTOR ALPHA-1"/>
    <property type="match status" value="1"/>
</dbReference>
<dbReference type="InParanoid" id="A0A3B1J4M5"/>
<dbReference type="GO" id="GO:0007399">
    <property type="term" value="P:nervous system development"/>
    <property type="evidence" value="ECO:0007669"/>
    <property type="project" value="TreeGrafter"/>
</dbReference>
<dbReference type="PRINTS" id="PR01316">
    <property type="entry name" value="GDNFRECEPTOR"/>
</dbReference>
<evidence type="ECO:0000313" key="15">
    <source>
        <dbReference type="Ensembl" id="ENSAMXP00000036856.1"/>
    </source>
</evidence>
<keyword evidence="8 12" id="KW-0325">Glycoprotein</keyword>
<dbReference type="PANTHER" id="PTHR10269">
    <property type="entry name" value="GDNF RECEPTOR ALPHA"/>
    <property type="match status" value="1"/>
</dbReference>
<feature type="region of interest" description="Disordered" evidence="13">
    <location>
        <begin position="357"/>
        <end position="387"/>
    </location>
</feature>
<dbReference type="FunFam" id="1.10.220.110:FF:000001">
    <property type="entry name" value="GDNF family receptor alpha"/>
    <property type="match status" value="1"/>
</dbReference>
<dbReference type="GO" id="GO:0038023">
    <property type="term" value="F:signaling receptor activity"/>
    <property type="evidence" value="ECO:0007669"/>
    <property type="project" value="UniProtKB-UniRule"/>
</dbReference>
<keyword evidence="4" id="KW-0336">GPI-anchor</keyword>
<dbReference type="STRING" id="7994.ENSAMXP00000036856"/>
<dbReference type="GO" id="GO:0043235">
    <property type="term" value="C:receptor complex"/>
    <property type="evidence" value="ECO:0007669"/>
    <property type="project" value="TreeGrafter"/>
</dbReference>
<evidence type="ECO:0000256" key="10">
    <source>
        <dbReference type="PIRNR" id="PIRNR038071"/>
    </source>
</evidence>
<feature type="domain" description="GDNF/GAS1" evidence="14">
    <location>
        <begin position="155"/>
        <end position="238"/>
    </location>
</feature>
<feature type="disulfide bond" evidence="11">
    <location>
        <begin position="162"/>
        <end position="168"/>
    </location>
</feature>
<dbReference type="SMART" id="SM00907">
    <property type="entry name" value="GDNF"/>
    <property type="match status" value="3"/>
</dbReference>
<dbReference type="Ensembl" id="ENSAMXT00000037026.1">
    <property type="protein sequence ID" value="ENSAMXP00000036856.1"/>
    <property type="gene ID" value="ENSAMXG00000000090.2"/>
</dbReference>
<feature type="chain" id="PRO_5017107298" description="GDNF family receptor alpha-1" evidence="10">
    <location>
        <begin position="22"/>
        <end position="466"/>
    </location>
</feature>
<feature type="disulfide bond" evidence="11">
    <location>
        <begin position="282"/>
        <end position="342"/>
    </location>
</feature>
<evidence type="ECO:0000256" key="6">
    <source>
        <dbReference type="ARBA" id="ARBA00023136"/>
    </source>
</evidence>
<feature type="disulfide bond" evidence="11">
    <location>
        <begin position="255"/>
        <end position="261"/>
    </location>
</feature>
<feature type="disulfide bond" evidence="11">
    <location>
        <begin position="179"/>
        <end position="194"/>
    </location>
</feature>
<dbReference type="Pfam" id="PF02351">
    <property type="entry name" value="GDNF"/>
    <property type="match status" value="3"/>
</dbReference>
<evidence type="ECO:0000256" key="2">
    <source>
        <dbReference type="ARBA" id="ARBA00005961"/>
    </source>
</evidence>
<evidence type="ECO:0000313" key="16">
    <source>
        <dbReference type="Proteomes" id="UP000018467"/>
    </source>
</evidence>
<feature type="disulfide bond" evidence="11">
    <location>
        <begin position="320"/>
        <end position="330"/>
    </location>
</feature>